<keyword evidence="3" id="KW-1185">Reference proteome</keyword>
<evidence type="ECO:0000313" key="2">
    <source>
        <dbReference type="EMBL" id="KAF9517528.1"/>
    </source>
</evidence>
<evidence type="ECO:0000256" key="1">
    <source>
        <dbReference type="SAM" id="MobiDB-lite"/>
    </source>
</evidence>
<gene>
    <name evidence="2" type="ORF">BS47DRAFT_505289</name>
</gene>
<proteinExistence type="predicted"/>
<comment type="caution">
    <text evidence="2">The sequence shown here is derived from an EMBL/GenBank/DDBJ whole genome shotgun (WGS) entry which is preliminary data.</text>
</comment>
<dbReference type="OrthoDB" id="2748218at2759"/>
<reference evidence="2" key="1">
    <citation type="journal article" date="2020" name="Nat. Commun.">
        <title>Large-scale genome sequencing of mycorrhizal fungi provides insights into the early evolution of symbiotic traits.</title>
        <authorList>
            <person name="Miyauchi S."/>
            <person name="Kiss E."/>
            <person name="Kuo A."/>
            <person name="Drula E."/>
            <person name="Kohler A."/>
            <person name="Sanchez-Garcia M."/>
            <person name="Morin E."/>
            <person name="Andreopoulos B."/>
            <person name="Barry K.W."/>
            <person name="Bonito G."/>
            <person name="Buee M."/>
            <person name="Carver A."/>
            <person name="Chen C."/>
            <person name="Cichocki N."/>
            <person name="Clum A."/>
            <person name="Culley D."/>
            <person name="Crous P.W."/>
            <person name="Fauchery L."/>
            <person name="Girlanda M."/>
            <person name="Hayes R.D."/>
            <person name="Keri Z."/>
            <person name="LaButti K."/>
            <person name="Lipzen A."/>
            <person name="Lombard V."/>
            <person name="Magnuson J."/>
            <person name="Maillard F."/>
            <person name="Murat C."/>
            <person name="Nolan M."/>
            <person name="Ohm R.A."/>
            <person name="Pangilinan J."/>
            <person name="Pereira M.F."/>
            <person name="Perotto S."/>
            <person name="Peter M."/>
            <person name="Pfister S."/>
            <person name="Riley R."/>
            <person name="Sitrit Y."/>
            <person name="Stielow J.B."/>
            <person name="Szollosi G."/>
            <person name="Zifcakova L."/>
            <person name="Stursova M."/>
            <person name="Spatafora J.W."/>
            <person name="Tedersoo L."/>
            <person name="Vaario L.M."/>
            <person name="Yamada A."/>
            <person name="Yan M."/>
            <person name="Wang P."/>
            <person name="Xu J."/>
            <person name="Bruns T."/>
            <person name="Baldrian P."/>
            <person name="Vilgalys R."/>
            <person name="Dunand C."/>
            <person name="Henrissat B."/>
            <person name="Grigoriev I.V."/>
            <person name="Hibbett D."/>
            <person name="Nagy L.G."/>
            <person name="Martin F.M."/>
        </authorList>
    </citation>
    <scope>NUCLEOTIDE SEQUENCE</scope>
    <source>
        <strain evidence="2">UP504</strain>
    </source>
</reference>
<accession>A0A9P6B4G4</accession>
<dbReference type="AlphaFoldDB" id="A0A9P6B4G4"/>
<feature type="region of interest" description="Disordered" evidence="1">
    <location>
        <begin position="109"/>
        <end position="128"/>
    </location>
</feature>
<evidence type="ECO:0000313" key="3">
    <source>
        <dbReference type="Proteomes" id="UP000886523"/>
    </source>
</evidence>
<sequence length="128" mass="14522">MNQKLCSKLDVPTLVAFHLYHQQISSLISAVVSKHRASDGDGLKVPAILSSVEYALVANNAPWPYGKRWKFHWGNEPVKPSLIKWVFTVVDIIIRDSLKSSSKQTSTTHIKIRLRHKEQNSETTQGTW</sequence>
<protein>
    <submittedName>
        <fullName evidence="2">Uncharacterized protein</fullName>
    </submittedName>
</protein>
<organism evidence="2 3">
    <name type="scientific">Hydnum rufescens UP504</name>
    <dbReference type="NCBI Taxonomy" id="1448309"/>
    <lineage>
        <taxon>Eukaryota</taxon>
        <taxon>Fungi</taxon>
        <taxon>Dikarya</taxon>
        <taxon>Basidiomycota</taxon>
        <taxon>Agaricomycotina</taxon>
        <taxon>Agaricomycetes</taxon>
        <taxon>Cantharellales</taxon>
        <taxon>Hydnaceae</taxon>
        <taxon>Hydnum</taxon>
    </lineage>
</organism>
<dbReference type="EMBL" id="MU128931">
    <property type="protein sequence ID" value="KAF9517528.1"/>
    <property type="molecule type" value="Genomic_DNA"/>
</dbReference>
<name>A0A9P6B4G4_9AGAM</name>
<dbReference type="Proteomes" id="UP000886523">
    <property type="component" value="Unassembled WGS sequence"/>
</dbReference>